<organism evidence="1 2">
    <name type="scientific">Rhizophagus clarus</name>
    <dbReference type="NCBI Taxonomy" id="94130"/>
    <lineage>
        <taxon>Eukaryota</taxon>
        <taxon>Fungi</taxon>
        <taxon>Fungi incertae sedis</taxon>
        <taxon>Mucoromycota</taxon>
        <taxon>Glomeromycotina</taxon>
        <taxon>Glomeromycetes</taxon>
        <taxon>Glomerales</taxon>
        <taxon>Glomeraceae</taxon>
        <taxon>Rhizophagus</taxon>
    </lineage>
</organism>
<dbReference type="AlphaFoldDB" id="A0A2Z6RJH3"/>
<accession>A0A2Z6RJH3</accession>
<name>A0A2Z6RJH3_9GLOM</name>
<dbReference type="Proteomes" id="UP000247702">
    <property type="component" value="Unassembled WGS sequence"/>
</dbReference>
<keyword evidence="2" id="KW-1185">Reference proteome</keyword>
<gene>
    <name evidence="1" type="ORF">RclHR1_04600004</name>
</gene>
<evidence type="ECO:0000313" key="2">
    <source>
        <dbReference type="Proteomes" id="UP000247702"/>
    </source>
</evidence>
<sequence length="160" mass="18732">MDLEAKSTTKQYCTCNSCHTKNTQQKKNIKNKKKRSYEEVDFSETEKNTNLEVVKVADFLDYITQLLNIYTTQTGNKKNMPPFHFKCKVNISTLNSLAKDVADFFVELIEKADKFYGCIYHQFYSGKNTTTYWYFCSQRCNLASKSKKHQDISKYCDAKQ</sequence>
<comment type="caution">
    <text evidence="1">The sequence shown here is derived from an EMBL/GenBank/DDBJ whole genome shotgun (WGS) entry which is preliminary data.</text>
</comment>
<proteinExistence type="predicted"/>
<evidence type="ECO:0000313" key="1">
    <source>
        <dbReference type="EMBL" id="GBC02404.1"/>
    </source>
</evidence>
<dbReference type="EMBL" id="BEXD01003827">
    <property type="protein sequence ID" value="GBC02404.1"/>
    <property type="molecule type" value="Genomic_DNA"/>
</dbReference>
<protein>
    <submittedName>
        <fullName evidence="1">Uncharacterized protein</fullName>
    </submittedName>
</protein>
<reference evidence="1 2" key="1">
    <citation type="submission" date="2017-11" db="EMBL/GenBank/DDBJ databases">
        <title>The genome of Rhizophagus clarus HR1 reveals common genetic basis of auxotrophy among arbuscular mycorrhizal fungi.</title>
        <authorList>
            <person name="Kobayashi Y."/>
        </authorList>
    </citation>
    <scope>NUCLEOTIDE SEQUENCE [LARGE SCALE GENOMIC DNA]</scope>
    <source>
        <strain evidence="1 2">HR1</strain>
    </source>
</reference>